<keyword evidence="1" id="KW-0175">Coiled coil</keyword>
<dbReference type="EMBL" id="QWKH01000135">
    <property type="protein sequence ID" value="NBI35496.1"/>
    <property type="molecule type" value="Genomic_DNA"/>
</dbReference>
<evidence type="ECO:0000313" key="2">
    <source>
        <dbReference type="EMBL" id="NBI35496.1"/>
    </source>
</evidence>
<accession>A0A7C9JES9</accession>
<reference evidence="2" key="1">
    <citation type="submission" date="2018-08" db="EMBL/GenBank/DDBJ databases">
        <title>Murine metabolic-syndrome-specific gut microbial biobank.</title>
        <authorList>
            <person name="Liu C."/>
        </authorList>
    </citation>
    <scope>NUCLEOTIDE SEQUENCE [LARGE SCALE GENOMIC DNA]</scope>
    <source>
        <strain evidence="2">Z82</strain>
    </source>
</reference>
<name>A0A7C9JES9_9BACT</name>
<sequence length="76" mass="9369">MRRQRLEQEVARLREEREMLSEQLEEERQILGQILGYLKERLPDELQPLVQEATSVFMEKNHKEEQERESIWEMEL</sequence>
<protein>
    <recommendedName>
        <fullName evidence="3">DUF3847 domain-containing protein</fullName>
    </recommendedName>
</protein>
<organism evidence="2">
    <name type="scientific">Muribaculaceae bacterium Z82</name>
    <dbReference type="NCBI Taxonomy" id="2304548"/>
    <lineage>
        <taxon>Bacteria</taxon>
        <taxon>Pseudomonadati</taxon>
        <taxon>Bacteroidota</taxon>
        <taxon>Bacteroidia</taxon>
        <taxon>Bacteroidales</taxon>
        <taxon>Muribaculaceae</taxon>
    </lineage>
</organism>
<dbReference type="AlphaFoldDB" id="A0A7C9JES9"/>
<comment type="caution">
    <text evidence="2">The sequence shown here is derived from an EMBL/GenBank/DDBJ whole genome shotgun (WGS) entry which is preliminary data.</text>
</comment>
<gene>
    <name evidence="2" type="ORF">D1639_10755</name>
</gene>
<feature type="coiled-coil region" evidence="1">
    <location>
        <begin position="3"/>
        <end position="30"/>
    </location>
</feature>
<evidence type="ECO:0008006" key="3">
    <source>
        <dbReference type="Google" id="ProtNLM"/>
    </source>
</evidence>
<proteinExistence type="predicted"/>
<evidence type="ECO:0000256" key="1">
    <source>
        <dbReference type="SAM" id="Coils"/>
    </source>
</evidence>